<keyword evidence="2" id="KW-0238">DNA-binding</keyword>
<gene>
    <name evidence="5" type="ORF">DSM3645_18631</name>
</gene>
<dbReference type="Gene3D" id="1.10.10.10">
    <property type="entry name" value="Winged helix-like DNA-binding domain superfamily/Winged helix DNA-binding domain"/>
    <property type="match status" value="1"/>
</dbReference>
<dbReference type="InterPro" id="IPR028082">
    <property type="entry name" value="Peripla_BP_I"/>
</dbReference>
<dbReference type="SUPFAM" id="SSF53822">
    <property type="entry name" value="Periplasmic binding protein-like I"/>
    <property type="match status" value="1"/>
</dbReference>
<dbReference type="CDD" id="cd06267">
    <property type="entry name" value="PBP1_LacI_sugar_binding-like"/>
    <property type="match status" value="1"/>
</dbReference>
<evidence type="ECO:0000313" key="6">
    <source>
        <dbReference type="Proteomes" id="UP000004358"/>
    </source>
</evidence>
<evidence type="ECO:0000256" key="3">
    <source>
        <dbReference type="ARBA" id="ARBA00023163"/>
    </source>
</evidence>
<dbReference type="InterPro" id="IPR025997">
    <property type="entry name" value="SBP_2_dom"/>
</dbReference>
<evidence type="ECO:0000259" key="4">
    <source>
        <dbReference type="PROSITE" id="PS50949"/>
    </source>
</evidence>
<dbReference type="Proteomes" id="UP000004358">
    <property type="component" value="Unassembled WGS sequence"/>
</dbReference>
<dbReference type="SMART" id="SM00345">
    <property type="entry name" value="HTH_GNTR"/>
    <property type="match status" value="1"/>
</dbReference>
<dbReference type="RefSeq" id="WP_002651692.1">
    <property type="nucleotide sequence ID" value="NZ_CH672376.1"/>
</dbReference>
<dbReference type="InterPro" id="IPR036390">
    <property type="entry name" value="WH_DNA-bd_sf"/>
</dbReference>
<reference evidence="5 6" key="1">
    <citation type="submission" date="2006-02" db="EMBL/GenBank/DDBJ databases">
        <authorList>
            <person name="Amann R."/>
            <person name="Ferriera S."/>
            <person name="Johnson J."/>
            <person name="Kravitz S."/>
            <person name="Halpern A."/>
            <person name="Remington K."/>
            <person name="Beeson K."/>
            <person name="Tran B."/>
            <person name="Rogers Y.-H."/>
            <person name="Friedman R."/>
            <person name="Venter J.C."/>
        </authorList>
    </citation>
    <scope>NUCLEOTIDE SEQUENCE [LARGE SCALE GENOMIC DNA]</scope>
    <source>
        <strain evidence="5 6">DSM 3645</strain>
    </source>
</reference>
<dbReference type="PROSITE" id="PS50949">
    <property type="entry name" value="HTH_GNTR"/>
    <property type="match status" value="1"/>
</dbReference>
<dbReference type="HOGENOM" id="CLU_722925_0_0_0"/>
<comment type="caution">
    <text evidence="5">The sequence shown here is derived from an EMBL/GenBank/DDBJ whole genome shotgun (WGS) entry which is preliminary data.</text>
</comment>
<dbReference type="InterPro" id="IPR000524">
    <property type="entry name" value="Tscrpt_reg_HTH_GntR"/>
</dbReference>
<dbReference type="STRING" id="314230.DSM3645_18631"/>
<proteinExistence type="predicted"/>
<name>A3ZZJ6_9BACT</name>
<dbReference type="SUPFAM" id="SSF46785">
    <property type="entry name" value="Winged helix' DNA-binding domain"/>
    <property type="match status" value="1"/>
</dbReference>
<organism evidence="5 6">
    <name type="scientific">Blastopirellula marina DSM 3645</name>
    <dbReference type="NCBI Taxonomy" id="314230"/>
    <lineage>
        <taxon>Bacteria</taxon>
        <taxon>Pseudomonadati</taxon>
        <taxon>Planctomycetota</taxon>
        <taxon>Planctomycetia</taxon>
        <taxon>Pirellulales</taxon>
        <taxon>Pirellulaceae</taxon>
        <taxon>Blastopirellula</taxon>
    </lineage>
</organism>
<dbReference type="PANTHER" id="PTHR30146:SF109">
    <property type="entry name" value="HTH-TYPE TRANSCRIPTIONAL REGULATOR GALS"/>
    <property type="match status" value="1"/>
</dbReference>
<keyword evidence="1" id="KW-0805">Transcription regulation</keyword>
<dbReference type="EMBL" id="AANZ01000024">
    <property type="protein sequence ID" value="EAQ78065.1"/>
    <property type="molecule type" value="Genomic_DNA"/>
</dbReference>
<dbReference type="GO" id="GO:0003700">
    <property type="term" value="F:DNA-binding transcription factor activity"/>
    <property type="evidence" value="ECO:0007669"/>
    <property type="project" value="InterPro"/>
</dbReference>
<keyword evidence="3" id="KW-0804">Transcription</keyword>
<feature type="domain" description="HTH gntR-type" evidence="4">
    <location>
        <begin position="21"/>
        <end position="89"/>
    </location>
</feature>
<dbReference type="Pfam" id="PF00392">
    <property type="entry name" value="GntR"/>
    <property type="match status" value="1"/>
</dbReference>
<evidence type="ECO:0000313" key="5">
    <source>
        <dbReference type="EMBL" id="EAQ78065.1"/>
    </source>
</evidence>
<dbReference type="InterPro" id="IPR036388">
    <property type="entry name" value="WH-like_DNA-bd_sf"/>
</dbReference>
<dbReference type="eggNOG" id="COG1609">
    <property type="taxonomic scope" value="Bacteria"/>
</dbReference>
<dbReference type="GO" id="GO:0000976">
    <property type="term" value="F:transcription cis-regulatory region binding"/>
    <property type="evidence" value="ECO:0007669"/>
    <property type="project" value="TreeGrafter"/>
</dbReference>
<dbReference type="AlphaFoldDB" id="A3ZZJ6"/>
<dbReference type="OrthoDB" id="269117at2"/>
<dbReference type="Pfam" id="PF13407">
    <property type="entry name" value="Peripla_BP_4"/>
    <property type="match status" value="1"/>
</dbReference>
<evidence type="ECO:0000256" key="2">
    <source>
        <dbReference type="ARBA" id="ARBA00023125"/>
    </source>
</evidence>
<dbReference type="PRINTS" id="PR00035">
    <property type="entry name" value="HTHGNTR"/>
</dbReference>
<dbReference type="Gene3D" id="3.40.50.2300">
    <property type="match status" value="2"/>
</dbReference>
<accession>A3ZZJ6</accession>
<protein>
    <submittedName>
        <fullName evidence="5">Arabinose metabolism transcriptional repressor</fullName>
    </submittedName>
</protein>
<evidence type="ECO:0000256" key="1">
    <source>
        <dbReference type="ARBA" id="ARBA00023015"/>
    </source>
</evidence>
<sequence length="382" mass="41342">MTLLNLKEMTELATAEDATGQPKYEQLRDYVVSQIESGALKSGAALPSENRLAENLQIARSTVRQALAALERDGLVLRVHGKGTFVHDEAKQRLRKSQDLFALIVPETETAFYPSLQRSFERAAAEMHNQVVVCNSNNDVDKQASAILQLIDLRVSGVAIVPTTNPATPAFHIRQLQKNNIPVVCCSRPVQGVQTPLLAIPFEEVGVRAGEKIREMGHKHVAFFGSSHGIATDLYERGLRKAINGDARVDIFVGSGQPTNYAALEKECSQAIDAMFGKAEIPTAIFCGFDSLAETLYMLLAQRGIRVPQDVSLVGFGGTHRGGGLANHLSSVTIDEIGMGHQSIELLSKMRNGQMPIDSSEIRQLPLSFNAGSTLASAPAKS</sequence>
<dbReference type="PANTHER" id="PTHR30146">
    <property type="entry name" value="LACI-RELATED TRANSCRIPTIONAL REPRESSOR"/>
    <property type="match status" value="1"/>
</dbReference>
<dbReference type="CDD" id="cd07377">
    <property type="entry name" value="WHTH_GntR"/>
    <property type="match status" value="1"/>
</dbReference>